<keyword evidence="4" id="KW-1185">Reference proteome</keyword>
<dbReference type="Pfam" id="PF13474">
    <property type="entry name" value="SnoaL_3"/>
    <property type="match status" value="1"/>
</dbReference>
<gene>
    <name evidence="3" type="ORF">JIV24_01230</name>
</gene>
<feature type="signal peptide" evidence="1">
    <location>
        <begin position="1"/>
        <end position="21"/>
    </location>
</feature>
<evidence type="ECO:0000313" key="3">
    <source>
        <dbReference type="EMBL" id="MBK3515942.1"/>
    </source>
</evidence>
<evidence type="ECO:0000256" key="1">
    <source>
        <dbReference type="SAM" id="SignalP"/>
    </source>
</evidence>
<dbReference type="InterPro" id="IPR032710">
    <property type="entry name" value="NTF2-like_dom_sf"/>
</dbReference>
<sequence>MKLLAIYLAMLSLLLLQSLQAQNTQVQKEVEKTIQSLVEYSVDKNLDKSMSFWSDSDDFTYIADGKQLNFTELKQVYSDYFQNREQVKIISQSYTVHAINQYNAICIWEGTEKVKMKDQDETVVNWIATLIMENKKGGWVITHGHTSHF</sequence>
<dbReference type="SUPFAM" id="SSF54427">
    <property type="entry name" value="NTF2-like"/>
    <property type="match status" value="1"/>
</dbReference>
<dbReference type="RefSeq" id="WP_200463174.1">
    <property type="nucleotide sequence ID" value="NZ_JAENRR010000002.1"/>
</dbReference>
<evidence type="ECO:0000313" key="4">
    <source>
        <dbReference type="Proteomes" id="UP000605676"/>
    </source>
</evidence>
<evidence type="ECO:0000259" key="2">
    <source>
        <dbReference type="Pfam" id="PF13474"/>
    </source>
</evidence>
<organism evidence="3 4">
    <name type="scientific">Carboxylicivirga marina</name>
    <dbReference type="NCBI Taxonomy" id="2800988"/>
    <lineage>
        <taxon>Bacteria</taxon>
        <taxon>Pseudomonadati</taxon>
        <taxon>Bacteroidota</taxon>
        <taxon>Bacteroidia</taxon>
        <taxon>Marinilabiliales</taxon>
        <taxon>Marinilabiliaceae</taxon>
        <taxon>Carboxylicivirga</taxon>
    </lineage>
</organism>
<reference evidence="3 4" key="1">
    <citation type="submission" date="2021-01" db="EMBL/GenBank/DDBJ databases">
        <title>Carboxyliciviraga sp.nov., isolated from coastal sediments.</title>
        <authorList>
            <person name="Lu D."/>
            <person name="Zhang T."/>
        </authorList>
    </citation>
    <scope>NUCLEOTIDE SEQUENCE [LARGE SCALE GENOMIC DNA]</scope>
    <source>
        <strain evidence="3 4">N1Y132</strain>
    </source>
</reference>
<comment type="caution">
    <text evidence="3">The sequence shown here is derived from an EMBL/GenBank/DDBJ whole genome shotgun (WGS) entry which is preliminary data.</text>
</comment>
<feature type="chain" id="PRO_5045480450" evidence="1">
    <location>
        <begin position="22"/>
        <end position="149"/>
    </location>
</feature>
<dbReference type="Gene3D" id="3.10.450.50">
    <property type="match status" value="1"/>
</dbReference>
<dbReference type="EMBL" id="JAENRR010000002">
    <property type="protein sequence ID" value="MBK3515942.1"/>
    <property type="molecule type" value="Genomic_DNA"/>
</dbReference>
<protein>
    <submittedName>
        <fullName evidence="3">Nuclear transport factor 2 family protein</fullName>
    </submittedName>
</protein>
<keyword evidence="1" id="KW-0732">Signal</keyword>
<accession>A0ABS1HE45</accession>
<proteinExistence type="predicted"/>
<feature type="domain" description="SnoaL-like" evidence="2">
    <location>
        <begin position="30"/>
        <end position="147"/>
    </location>
</feature>
<dbReference type="InterPro" id="IPR037401">
    <property type="entry name" value="SnoaL-like"/>
</dbReference>
<name>A0ABS1HE45_9BACT</name>
<dbReference type="Proteomes" id="UP000605676">
    <property type="component" value="Unassembled WGS sequence"/>
</dbReference>